<keyword evidence="2" id="KW-0378">Hydrolase</keyword>
<feature type="domain" description="Homing endonuclease LAGLIDADG" evidence="1">
    <location>
        <begin position="107"/>
        <end position="178"/>
    </location>
</feature>
<dbReference type="Pfam" id="PF14528">
    <property type="entry name" value="LAGLIDADG_3"/>
    <property type="match status" value="1"/>
</dbReference>
<keyword evidence="2" id="KW-0540">Nuclease</keyword>
<dbReference type="EMBL" id="AB178781">
    <property type="protein sequence ID" value="BAD18895.1"/>
    <property type="molecule type" value="Genomic_DNA"/>
</dbReference>
<accession>Q6L705</accession>
<keyword evidence="2" id="KW-0255">Endonuclease</keyword>
<protein>
    <submittedName>
        <fullName evidence="2">rRNA intron-encoded endonuclease</fullName>
    </submittedName>
</protein>
<dbReference type="SUPFAM" id="SSF55608">
    <property type="entry name" value="Homing endonucleases"/>
    <property type="match status" value="1"/>
</dbReference>
<dbReference type="GO" id="GO:0004519">
    <property type="term" value="F:endonuclease activity"/>
    <property type="evidence" value="ECO:0007669"/>
    <property type="project" value="UniProtKB-KW"/>
</dbReference>
<dbReference type="AlphaFoldDB" id="Q6L705"/>
<evidence type="ECO:0000313" key="2">
    <source>
        <dbReference type="EMBL" id="BAD18895.1"/>
    </source>
</evidence>
<reference evidence="2" key="1">
    <citation type="submission" date="2004-05" db="EMBL/GenBank/DDBJ databases">
        <title>23S rRNA genes of Hyperthermophilic archaeron Thermoproteales.</title>
        <authorList>
            <person name="Nakayama H."/>
            <person name="Katayama M."/>
            <person name="Morinaga Y."/>
            <person name="Nomura N."/>
        </authorList>
    </citation>
    <scope>NUCLEOTIDE SEQUENCE</scope>
    <source>
        <strain evidence="2">IC-033</strain>
    </source>
</reference>
<dbReference type="InterPro" id="IPR027434">
    <property type="entry name" value="Homing_endonucl"/>
</dbReference>
<name>Q6L705_9CREN</name>
<sequence length="192" mass="22020">MGYIKGSTIACVPRLRRIAGVRRRAGIIDGYFDIRPAKNYEVIIADMNGELLKSICEELRRYYSARCRVVKLSRDKAWRLRIYGKELVLGIHEIAQQRLQQPNETLLEAAIDAEGTVTRGFNQPVRIRITQKRGMKAEAIRAVLEELSVPYLTVRRRGGYVEFVISGRDNVKLLLTKIRVRHPDKVSKLSDL</sequence>
<evidence type="ECO:0000259" key="1">
    <source>
        <dbReference type="Pfam" id="PF14528"/>
    </source>
</evidence>
<proteinExistence type="predicted"/>
<organism evidence="2">
    <name type="scientific">Thermoproteus sp. IC-033</name>
    <dbReference type="NCBI Taxonomy" id="70772"/>
    <lineage>
        <taxon>Archaea</taxon>
        <taxon>Thermoproteota</taxon>
        <taxon>Thermoprotei</taxon>
        <taxon>Thermoproteales</taxon>
        <taxon>Thermoproteaceae</taxon>
        <taxon>Thermoproteus</taxon>
    </lineage>
</organism>
<dbReference type="InterPro" id="IPR004860">
    <property type="entry name" value="LAGLIDADG_dom"/>
</dbReference>